<dbReference type="SUPFAM" id="SSF56112">
    <property type="entry name" value="Protein kinase-like (PK-like)"/>
    <property type="match status" value="1"/>
</dbReference>
<dbReference type="PROSITE" id="PS50011">
    <property type="entry name" value="PROTEIN_KINASE_DOM"/>
    <property type="match status" value="1"/>
</dbReference>
<keyword evidence="3" id="KW-0418">Kinase</keyword>
<dbReference type="Gene3D" id="1.10.510.10">
    <property type="entry name" value="Transferase(Phosphotransferase) domain 1"/>
    <property type="match status" value="1"/>
</dbReference>
<dbReference type="InterPro" id="IPR011009">
    <property type="entry name" value="Kinase-like_dom_sf"/>
</dbReference>
<dbReference type="GO" id="GO:0004672">
    <property type="term" value="F:protein kinase activity"/>
    <property type="evidence" value="ECO:0007669"/>
    <property type="project" value="InterPro"/>
</dbReference>
<dbReference type="InterPro" id="IPR008271">
    <property type="entry name" value="Ser/Thr_kinase_AS"/>
</dbReference>
<dbReference type="SMART" id="SM00220">
    <property type="entry name" value="S_TKc"/>
    <property type="match status" value="1"/>
</dbReference>
<dbReference type="GO" id="GO:0005634">
    <property type="term" value="C:nucleus"/>
    <property type="evidence" value="ECO:0007669"/>
    <property type="project" value="TreeGrafter"/>
</dbReference>
<dbReference type="PANTHER" id="PTHR11042">
    <property type="entry name" value="EUKARYOTIC TRANSLATION INITIATION FACTOR 2-ALPHA KINASE EIF2-ALPHA KINASE -RELATED"/>
    <property type="match status" value="1"/>
</dbReference>
<feature type="domain" description="Protein kinase" evidence="6">
    <location>
        <begin position="1"/>
        <end position="190"/>
    </location>
</feature>
<name>A0A7S4PBY5_9EUKA</name>
<reference evidence="7" key="1">
    <citation type="submission" date="2021-01" db="EMBL/GenBank/DDBJ databases">
        <authorList>
            <person name="Corre E."/>
            <person name="Pelletier E."/>
            <person name="Niang G."/>
            <person name="Scheremetjew M."/>
            <person name="Finn R."/>
            <person name="Kale V."/>
            <person name="Holt S."/>
            <person name="Cochrane G."/>
            <person name="Meng A."/>
            <person name="Brown T."/>
            <person name="Cohen L."/>
        </authorList>
    </citation>
    <scope>NUCLEOTIDE SEQUENCE</scope>
    <source>
        <strain evidence="7">SoJaBio B1-5/56/2</strain>
    </source>
</reference>
<dbReference type="InterPro" id="IPR050339">
    <property type="entry name" value="CC_SR_Kinase"/>
</dbReference>
<dbReference type="AlphaFoldDB" id="A0A7S4PBY5"/>
<accession>A0A7S4PBY5</accession>
<gene>
    <name evidence="7" type="ORF">NAES01612_LOCUS21732</name>
</gene>
<dbReference type="Pfam" id="PF00069">
    <property type="entry name" value="Pkinase"/>
    <property type="match status" value="1"/>
</dbReference>
<dbReference type="EMBL" id="HBKR01033143">
    <property type="protein sequence ID" value="CAE2329999.1"/>
    <property type="molecule type" value="Transcribed_RNA"/>
</dbReference>
<evidence type="ECO:0000313" key="7">
    <source>
        <dbReference type="EMBL" id="CAE2329999.1"/>
    </source>
</evidence>
<dbReference type="GO" id="GO:0005737">
    <property type="term" value="C:cytoplasm"/>
    <property type="evidence" value="ECO:0007669"/>
    <property type="project" value="TreeGrafter"/>
</dbReference>
<evidence type="ECO:0000256" key="4">
    <source>
        <dbReference type="ARBA" id="ARBA00022840"/>
    </source>
</evidence>
<evidence type="ECO:0000256" key="3">
    <source>
        <dbReference type="ARBA" id="ARBA00022777"/>
    </source>
</evidence>
<evidence type="ECO:0000256" key="1">
    <source>
        <dbReference type="ARBA" id="ARBA00022679"/>
    </source>
</evidence>
<dbReference type="InterPro" id="IPR000719">
    <property type="entry name" value="Prot_kinase_dom"/>
</dbReference>
<evidence type="ECO:0000256" key="2">
    <source>
        <dbReference type="ARBA" id="ARBA00022741"/>
    </source>
</evidence>
<keyword evidence="4" id="KW-0067">ATP-binding</keyword>
<proteinExistence type="inferred from homology"/>
<evidence type="ECO:0000256" key="5">
    <source>
        <dbReference type="ARBA" id="ARBA00037982"/>
    </source>
</evidence>
<keyword evidence="2" id="KW-0547">Nucleotide-binding</keyword>
<evidence type="ECO:0000259" key="6">
    <source>
        <dbReference type="PROSITE" id="PS50011"/>
    </source>
</evidence>
<dbReference type="GO" id="GO:0005524">
    <property type="term" value="F:ATP binding"/>
    <property type="evidence" value="ECO:0007669"/>
    <property type="project" value="UniProtKB-KW"/>
</dbReference>
<organism evidence="7">
    <name type="scientific">Paramoeba aestuarina</name>
    <dbReference type="NCBI Taxonomy" id="180227"/>
    <lineage>
        <taxon>Eukaryota</taxon>
        <taxon>Amoebozoa</taxon>
        <taxon>Discosea</taxon>
        <taxon>Flabellinia</taxon>
        <taxon>Dactylopodida</taxon>
        <taxon>Paramoebidae</taxon>
        <taxon>Paramoeba</taxon>
    </lineage>
</organism>
<protein>
    <recommendedName>
        <fullName evidence="6">Protein kinase domain-containing protein</fullName>
    </recommendedName>
</protein>
<dbReference type="PROSITE" id="PS00108">
    <property type="entry name" value="PROTEIN_KINASE_ST"/>
    <property type="match status" value="1"/>
</dbReference>
<sequence length="219" mass="25360">MEYCEGGSVRKAYPLGTYRWTEQEIWDLIYQIGMALHNLHVRNIVHLDVKMDNIYIKHDGSNRIFKLGDFGLVRFASSPEVYSPLLAERDLSESIWKGSNDDEGDKRYLCPTFLSTNRFWKEADIYAFGLNLIEIATGTAFSAHPTNMWHTFEGRIGHLSSDIRRVICAMCHFEPSKRPTAYDLVLMAAINLPGLTPPERASVQHDLHQREFWKRNWKP</sequence>
<comment type="similarity">
    <text evidence="5">Belongs to the protein kinase superfamily. Ser/Thr protein kinase family. GCN2 subfamily.</text>
</comment>
<keyword evidence="1" id="KW-0808">Transferase</keyword>